<keyword evidence="3 4" id="KW-0472">Membrane</keyword>
<dbReference type="PANTHER" id="PTHR22914">
    <property type="entry name" value="CHITIN SYNTHASE"/>
    <property type="match status" value="1"/>
</dbReference>
<comment type="caution">
    <text evidence="5">The sequence shown here is derived from an EMBL/GenBank/DDBJ whole genome shotgun (WGS) entry which is preliminary data.</text>
</comment>
<evidence type="ECO:0000256" key="4">
    <source>
        <dbReference type="SAM" id="Phobius"/>
    </source>
</evidence>
<dbReference type="GO" id="GO:0004100">
    <property type="term" value="F:chitin synthase activity"/>
    <property type="evidence" value="ECO:0007669"/>
    <property type="project" value="InterPro"/>
</dbReference>
<feature type="non-terminal residue" evidence="5">
    <location>
        <position position="1"/>
    </location>
</feature>
<dbReference type="PANTHER" id="PTHR22914:SF42">
    <property type="entry name" value="CHITIN SYNTHASE"/>
    <property type="match status" value="1"/>
</dbReference>
<keyword evidence="4" id="KW-1133">Transmembrane helix</keyword>
<feature type="transmembrane region" description="Helical" evidence="4">
    <location>
        <begin position="15"/>
        <end position="35"/>
    </location>
</feature>
<reference evidence="5" key="1">
    <citation type="submission" date="2022-08" db="EMBL/GenBank/DDBJ databases">
        <title>Genome sequencing of akame (Lates japonicus).</title>
        <authorList>
            <person name="Hashiguchi Y."/>
            <person name="Takahashi H."/>
        </authorList>
    </citation>
    <scope>NUCLEOTIDE SEQUENCE</scope>
    <source>
        <strain evidence="5">Kochi</strain>
    </source>
</reference>
<dbReference type="AlphaFoldDB" id="A0AAD3QX47"/>
<evidence type="ECO:0000313" key="5">
    <source>
        <dbReference type="EMBL" id="GLD46876.1"/>
    </source>
</evidence>
<dbReference type="GO" id="GO:0006031">
    <property type="term" value="P:chitin biosynthetic process"/>
    <property type="evidence" value="ECO:0007669"/>
    <property type="project" value="TreeGrafter"/>
</dbReference>
<evidence type="ECO:0000256" key="2">
    <source>
        <dbReference type="ARBA" id="ARBA00022692"/>
    </source>
</evidence>
<evidence type="ECO:0000313" key="6">
    <source>
        <dbReference type="Proteomes" id="UP001279410"/>
    </source>
</evidence>
<name>A0AAD3QX47_LATJO</name>
<dbReference type="GO" id="GO:0071944">
    <property type="term" value="C:cell periphery"/>
    <property type="evidence" value="ECO:0007669"/>
    <property type="project" value="TreeGrafter"/>
</dbReference>
<protein>
    <submittedName>
        <fullName evidence="5">Uncharacterized protein</fullName>
    </submittedName>
</protein>
<gene>
    <name evidence="5" type="ORF">AKAME5_003010100</name>
</gene>
<keyword evidence="2 4" id="KW-0812">Transmembrane</keyword>
<dbReference type="EMBL" id="BRZM01009506">
    <property type="protein sequence ID" value="GLD46876.1"/>
    <property type="molecule type" value="Genomic_DNA"/>
</dbReference>
<evidence type="ECO:0000256" key="3">
    <source>
        <dbReference type="ARBA" id="ARBA00023136"/>
    </source>
</evidence>
<accession>A0AAD3QX47</accession>
<sequence>MLMTSFPMACRKKAVFLYFIVNVLWVVATFFLQAIGNDVISIKIPKYFPNGSESGEYLKVEPLSLMFLLSFAILLLIQFLAMLYH</sequence>
<dbReference type="InterPro" id="IPR004835">
    <property type="entry name" value="Chitin_synth"/>
</dbReference>
<comment type="subcellular location">
    <subcellularLocation>
        <location evidence="1">Membrane</location>
        <topology evidence="1">Multi-pass membrane protein</topology>
    </subcellularLocation>
</comment>
<organism evidence="5 6">
    <name type="scientific">Lates japonicus</name>
    <name type="common">Japanese lates</name>
    <dbReference type="NCBI Taxonomy" id="270547"/>
    <lineage>
        <taxon>Eukaryota</taxon>
        <taxon>Metazoa</taxon>
        <taxon>Chordata</taxon>
        <taxon>Craniata</taxon>
        <taxon>Vertebrata</taxon>
        <taxon>Euteleostomi</taxon>
        <taxon>Actinopterygii</taxon>
        <taxon>Neopterygii</taxon>
        <taxon>Teleostei</taxon>
        <taxon>Neoteleostei</taxon>
        <taxon>Acanthomorphata</taxon>
        <taxon>Carangaria</taxon>
        <taxon>Carangaria incertae sedis</taxon>
        <taxon>Centropomidae</taxon>
        <taxon>Lates</taxon>
    </lineage>
</organism>
<dbReference type="GO" id="GO:0016020">
    <property type="term" value="C:membrane"/>
    <property type="evidence" value="ECO:0007669"/>
    <property type="project" value="UniProtKB-SubCell"/>
</dbReference>
<dbReference type="Proteomes" id="UP001279410">
    <property type="component" value="Unassembled WGS sequence"/>
</dbReference>
<evidence type="ECO:0000256" key="1">
    <source>
        <dbReference type="ARBA" id="ARBA00004141"/>
    </source>
</evidence>
<proteinExistence type="predicted"/>
<feature type="transmembrane region" description="Helical" evidence="4">
    <location>
        <begin position="63"/>
        <end position="84"/>
    </location>
</feature>
<keyword evidence="6" id="KW-1185">Reference proteome</keyword>